<proteinExistence type="predicted"/>
<evidence type="ECO:0000313" key="2">
    <source>
        <dbReference type="EMBL" id="KAK9169657.1"/>
    </source>
</evidence>
<evidence type="ECO:0000313" key="3">
    <source>
        <dbReference type="Proteomes" id="UP001420932"/>
    </source>
</evidence>
<keyword evidence="3" id="KW-1185">Reference proteome</keyword>
<gene>
    <name evidence="2" type="ORF">Syun_001797</name>
</gene>
<organism evidence="2 3">
    <name type="scientific">Stephania yunnanensis</name>
    <dbReference type="NCBI Taxonomy" id="152371"/>
    <lineage>
        <taxon>Eukaryota</taxon>
        <taxon>Viridiplantae</taxon>
        <taxon>Streptophyta</taxon>
        <taxon>Embryophyta</taxon>
        <taxon>Tracheophyta</taxon>
        <taxon>Spermatophyta</taxon>
        <taxon>Magnoliopsida</taxon>
        <taxon>Ranunculales</taxon>
        <taxon>Menispermaceae</taxon>
        <taxon>Menispermoideae</taxon>
        <taxon>Cissampelideae</taxon>
        <taxon>Stephania</taxon>
    </lineage>
</organism>
<accession>A0AAP0Q6M6</accession>
<protein>
    <submittedName>
        <fullName evidence="2">Uncharacterized protein</fullName>
    </submittedName>
</protein>
<reference evidence="2 3" key="1">
    <citation type="submission" date="2024-01" db="EMBL/GenBank/DDBJ databases">
        <title>Genome assemblies of Stephania.</title>
        <authorList>
            <person name="Yang L."/>
        </authorList>
    </citation>
    <scope>NUCLEOTIDE SEQUENCE [LARGE SCALE GENOMIC DNA]</scope>
    <source>
        <strain evidence="2">YNDBR</strain>
        <tissue evidence="2">Leaf</tissue>
    </source>
</reference>
<sequence length="95" mass="11390">MYHNFSSILAVLVSQLQGREGEADVWAWIAQRIWFLWKRRNKWVFEGALHSIEDILTLTQQRFNEWCNSQEYHSHPEPKLNPIVCRVFSLLIYSL</sequence>
<keyword evidence="1" id="KW-0732">Signal</keyword>
<dbReference type="AlphaFoldDB" id="A0AAP0Q6M6"/>
<feature type="signal peptide" evidence="1">
    <location>
        <begin position="1"/>
        <end position="21"/>
    </location>
</feature>
<dbReference type="Proteomes" id="UP001420932">
    <property type="component" value="Unassembled WGS sequence"/>
</dbReference>
<dbReference type="EMBL" id="JBBNAF010000001">
    <property type="protein sequence ID" value="KAK9169657.1"/>
    <property type="molecule type" value="Genomic_DNA"/>
</dbReference>
<feature type="chain" id="PRO_5042961686" evidence="1">
    <location>
        <begin position="22"/>
        <end position="95"/>
    </location>
</feature>
<comment type="caution">
    <text evidence="2">The sequence shown here is derived from an EMBL/GenBank/DDBJ whole genome shotgun (WGS) entry which is preliminary data.</text>
</comment>
<name>A0AAP0Q6M6_9MAGN</name>
<evidence type="ECO:0000256" key="1">
    <source>
        <dbReference type="SAM" id="SignalP"/>
    </source>
</evidence>